<evidence type="ECO:0000313" key="11">
    <source>
        <dbReference type="Proteomes" id="UP001188597"/>
    </source>
</evidence>
<comment type="caution">
    <text evidence="10">The sequence shown here is derived from an EMBL/GenBank/DDBJ whole genome shotgun (WGS) entry which is preliminary data.</text>
</comment>
<evidence type="ECO:0000256" key="4">
    <source>
        <dbReference type="ARBA" id="ARBA00022741"/>
    </source>
</evidence>
<keyword evidence="4" id="KW-0547">Nucleotide-binding</keyword>
<evidence type="ECO:0000256" key="3">
    <source>
        <dbReference type="ARBA" id="ARBA00022679"/>
    </source>
</evidence>
<dbReference type="SUPFAM" id="SSF56112">
    <property type="entry name" value="Protein kinase-like (PK-like)"/>
    <property type="match status" value="1"/>
</dbReference>
<dbReference type="PROSITE" id="PS50011">
    <property type="entry name" value="PROTEIN_KINASE_DOM"/>
    <property type="match status" value="1"/>
</dbReference>
<dbReference type="Gene3D" id="1.10.510.10">
    <property type="entry name" value="Transferase(Phosphotransferase) domain 1"/>
    <property type="match status" value="1"/>
</dbReference>
<comment type="catalytic activity">
    <reaction evidence="7">
        <text>L-threonyl-[protein] + ATP = O-phospho-L-threonyl-[protein] + ADP + H(+)</text>
        <dbReference type="Rhea" id="RHEA:46608"/>
        <dbReference type="Rhea" id="RHEA-COMP:11060"/>
        <dbReference type="Rhea" id="RHEA-COMP:11605"/>
        <dbReference type="ChEBI" id="CHEBI:15378"/>
        <dbReference type="ChEBI" id="CHEBI:30013"/>
        <dbReference type="ChEBI" id="CHEBI:30616"/>
        <dbReference type="ChEBI" id="CHEBI:61977"/>
        <dbReference type="ChEBI" id="CHEBI:456216"/>
        <dbReference type="EC" id="2.7.11.1"/>
    </reaction>
</comment>
<dbReference type="EMBL" id="JAVXUP010000795">
    <property type="protein sequence ID" value="KAK3020798.1"/>
    <property type="molecule type" value="Genomic_DNA"/>
</dbReference>
<evidence type="ECO:0000256" key="6">
    <source>
        <dbReference type="ARBA" id="ARBA00022840"/>
    </source>
</evidence>
<dbReference type="InterPro" id="IPR051420">
    <property type="entry name" value="Ser_Thr_Kinases_DiverseReg"/>
</dbReference>
<accession>A0AA88W751</accession>
<dbReference type="GO" id="GO:0005524">
    <property type="term" value="F:ATP binding"/>
    <property type="evidence" value="ECO:0007669"/>
    <property type="project" value="UniProtKB-KW"/>
</dbReference>
<dbReference type="InterPro" id="IPR000719">
    <property type="entry name" value="Prot_kinase_dom"/>
</dbReference>
<dbReference type="Pfam" id="PF00069">
    <property type="entry name" value="Pkinase"/>
    <property type="match status" value="1"/>
</dbReference>
<keyword evidence="3" id="KW-0808">Transferase</keyword>
<protein>
    <recommendedName>
        <fullName evidence="1">non-specific serine/threonine protein kinase</fullName>
        <ecNumber evidence="1">2.7.11.1</ecNumber>
    </recommendedName>
</protein>
<evidence type="ECO:0000256" key="8">
    <source>
        <dbReference type="ARBA" id="ARBA00048679"/>
    </source>
</evidence>
<evidence type="ECO:0000256" key="7">
    <source>
        <dbReference type="ARBA" id="ARBA00047899"/>
    </source>
</evidence>
<dbReference type="GO" id="GO:0004674">
    <property type="term" value="F:protein serine/threonine kinase activity"/>
    <property type="evidence" value="ECO:0007669"/>
    <property type="project" value="UniProtKB-KW"/>
</dbReference>
<dbReference type="PANTHER" id="PTHR48005">
    <property type="entry name" value="LEUCINE RICH REPEAT KINASE 2"/>
    <property type="match status" value="1"/>
</dbReference>
<evidence type="ECO:0000259" key="9">
    <source>
        <dbReference type="PROSITE" id="PS50011"/>
    </source>
</evidence>
<sequence length="100" mass="10886">MLCLTPVVHRDISNKNVLRNSELEVVHVSDFGTARLLRPNSSKWTSFAGTLGYAALELAYSMEANQSCDVYSFGVLAFEIILGRYPGDLVLSLSSSTSSP</sequence>
<keyword evidence="2" id="KW-0723">Serine/threonine-protein kinase</keyword>
<evidence type="ECO:0000256" key="5">
    <source>
        <dbReference type="ARBA" id="ARBA00022777"/>
    </source>
</evidence>
<proteinExistence type="predicted"/>
<feature type="domain" description="Protein kinase" evidence="9">
    <location>
        <begin position="1"/>
        <end position="100"/>
    </location>
</feature>
<dbReference type="EC" id="2.7.11.1" evidence="1"/>
<dbReference type="AlphaFoldDB" id="A0AA88W751"/>
<dbReference type="PANTHER" id="PTHR48005:SF70">
    <property type="entry name" value="MDIS1-INTERACTING RECEPTOR LIKE KINASE 2-LIKE"/>
    <property type="match status" value="1"/>
</dbReference>
<dbReference type="InterPro" id="IPR011009">
    <property type="entry name" value="Kinase-like_dom_sf"/>
</dbReference>
<evidence type="ECO:0000256" key="1">
    <source>
        <dbReference type="ARBA" id="ARBA00012513"/>
    </source>
</evidence>
<comment type="catalytic activity">
    <reaction evidence="8">
        <text>L-seryl-[protein] + ATP = O-phospho-L-seryl-[protein] + ADP + H(+)</text>
        <dbReference type="Rhea" id="RHEA:17989"/>
        <dbReference type="Rhea" id="RHEA-COMP:9863"/>
        <dbReference type="Rhea" id="RHEA-COMP:11604"/>
        <dbReference type="ChEBI" id="CHEBI:15378"/>
        <dbReference type="ChEBI" id="CHEBI:29999"/>
        <dbReference type="ChEBI" id="CHEBI:30616"/>
        <dbReference type="ChEBI" id="CHEBI:83421"/>
        <dbReference type="ChEBI" id="CHEBI:456216"/>
        <dbReference type="EC" id="2.7.11.1"/>
    </reaction>
</comment>
<keyword evidence="5" id="KW-0418">Kinase</keyword>
<keyword evidence="11" id="KW-1185">Reference proteome</keyword>
<keyword evidence="6" id="KW-0067">ATP-binding</keyword>
<name>A0AA88W751_9ASTE</name>
<evidence type="ECO:0000313" key="10">
    <source>
        <dbReference type="EMBL" id="KAK3020798.1"/>
    </source>
</evidence>
<reference evidence="10" key="1">
    <citation type="submission" date="2022-12" db="EMBL/GenBank/DDBJ databases">
        <title>Draft genome assemblies for two species of Escallonia (Escalloniales).</title>
        <authorList>
            <person name="Chanderbali A."/>
            <person name="Dervinis C."/>
            <person name="Anghel I."/>
            <person name="Soltis D."/>
            <person name="Soltis P."/>
            <person name="Zapata F."/>
        </authorList>
    </citation>
    <scope>NUCLEOTIDE SEQUENCE</scope>
    <source>
        <strain evidence="10">UCBG64.0493</strain>
        <tissue evidence="10">Leaf</tissue>
    </source>
</reference>
<gene>
    <name evidence="10" type="ORF">RJ639_047754</name>
</gene>
<organism evidence="10 11">
    <name type="scientific">Escallonia herrerae</name>
    <dbReference type="NCBI Taxonomy" id="1293975"/>
    <lineage>
        <taxon>Eukaryota</taxon>
        <taxon>Viridiplantae</taxon>
        <taxon>Streptophyta</taxon>
        <taxon>Embryophyta</taxon>
        <taxon>Tracheophyta</taxon>
        <taxon>Spermatophyta</taxon>
        <taxon>Magnoliopsida</taxon>
        <taxon>eudicotyledons</taxon>
        <taxon>Gunneridae</taxon>
        <taxon>Pentapetalae</taxon>
        <taxon>asterids</taxon>
        <taxon>campanulids</taxon>
        <taxon>Escalloniales</taxon>
        <taxon>Escalloniaceae</taxon>
        <taxon>Escallonia</taxon>
    </lineage>
</organism>
<dbReference type="Proteomes" id="UP001188597">
    <property type="component" value="Unassembled WGS sequence"/>
</dbReference>
<evidence type="ECO:0000256" key="2">
    <source>
        <dbReference type="ARBA" id="ARBA00022527"/>
    </source>
</evidence>